<accession>A0AAE0ARY7</accession>
<feature type="region of interest" description="Disordered" evidence="1">
    <location>
        <begin position="112"/>
        <end position="165"/>
    </location>
</feature>
<organism evidence="2 3">
    <name type="scientific">Dipteronia sinensis</name>
    <dbReference type="NCBI Taxonomy" id="43782"/>
    <lineage>
        <taxon>Eukaryota</taxon>
        <taxon>Viridiplantae</taxon>
        <taxon>Streptophyta</taxon>
        <taxon>Embryophyta</taxon>
        <taxon>Tracheophyta</taxon>
        <taxon>Spermatophyta</taxon>
        <taxon>Magnoliopsida</taxon>
        <taxon>eudicotyledons</taxon>
        <taxon>Gunneridae</taxon>
        <taxon>Pentapetalae</taxon>
        <taxon>rosids</taxon>
        <taxon>malvids</taxon>
        <taxon>Sapindales</taxon>
        <taxon>Sapindaceae</taxon>
        <taxon>Hippocastanoideae</taxon>
        <taxon>Acereae</taxon>
        <taxon>Dipteronia</taxon>
    </lineage>
</organism>
<proteinExistence type="predicted"/>
<sequence>MFREERVQPRLVVVVGVLCKRRKSVMSKQTSFRRASQIHKRLHRRELPQIGRTMEHSQARLTMPLGRITRSRIICRIKIVQLQRLLFTIIKTEKPSPLVALMGQTGTLNKVIANSETESRKTGSTKNDTGKELSSSRAKNLTQKKQSMNGDSQSEENNNANVLNKKDERSIKCNVAVDGCMNWSKDNRKKGMDIVSFTFSSPIRSMTNPQVLRSSHEKN</sequence>
<dbReference type="PANTHER" id="PTHR21726:SF57">
    <property type="entry name" value="SERINE-RICH ADHESIN FOR PLATELETS-LIKE PROTEIN"/>
    <property type="match status" value="1"/>
</dbReference>
<evidence type="ECO:0000313" key="2">
    <source>
        <dbReference type="EMBL" id="KAK3223166.1"/>
    </source>
</evidence>
<dbReference type="AlphaFoldDB" id="A0AAE0ARY7"/>
<dbReference type="EMBL" id="JANJYJ010000003">
    <property type="protein sequence ID" value="KAK3223166.1"/>
    <property type="molecule type" value="Genomic_DNA"/>
</dbReference>
<dbReference type="PANTHER" id="PTHR21726">
    <property type="entry name" value="PHOSPHATIDYLINOSITOL N-ACETYLGLUCOSAMINYLTRANSFERASE SUBUNIT P DOWN SYNDROME CRITICAL REGION PROTEIN 5 -RELATED"/>
    <property type="match status" value="1"/>
</dbReference>
<dbReference type="Proteomes" id="UP001281410">
    <property type="component" value="Unassembled WGS sequence"/>
</dbReference>
<evidence type="ECO:0000256" key="1">
    <source>
        <dbReference type="SAM" id="MobiDB-lite"/>
    </source>
</evidence>
<gene>
    <name evidence="2" type="ORF">Dsin_010191</name>
</gene>
<name>A0AAE0ARY7_9ROSI</name>
<evidence type="ECO:0000313" key="3">
    <source>
        <dbReference type="Proteomes" id="UP001281410"/>
    </source>
</evidence>
<feature type="compositionally biased region" description="Polar residues" evidence="1">
    <location>
        <begin position="112"/>
        <end position="162"/>
    </location>
</feature>
<keyword evidence="3" id="KW-1185">Reference proteome</keyword>
<reference evidence="2" key="1">
    <citation type="journal article" date="2023" name="Plant J.">
        <title>Genome sequences and population genomics provide insights into the demographic history, inbreeding, and mutation load of two 'living fossil' tree species of Dipteronia.</title>
        <authorList>
            <person name="Feng Y."/>
            <person name="Comes H.P."/>
            <person name="Chen J."/>
            <person name="Zhu S."/>
            <person name="Lu R."/>
            <person name="Zhang X."/>
            <person name="Li P."/>
            <person name="Qiu J."/>
            <person name="Olsen K.M."/>
            <person name="Qiu Y."/>
        </authorList>
    </citation>
    <scope>NUCLEOTIDE SEQUENCE</scope>
    <source>
        <strain evidence="2">NBL</strain>
    </source>
</reference>
<protein>
    <submittedName>
        <fullName evidence="2">Uncharacterized protein</fullName>
    </submittedName>
</protein>
<comment type="caution">
    <text evidence="2">The sequence shown here is derived from an EMBL/GenBank/DDBJ whole genome shotgun (WGS) entry which is preliminary data.</text>
</comment>